<comment type="caution">
    <text evidence="2">The sequence shown here is derived from an EMBL/GenBank/DDBJ whole genome shotgun (WGS) entry which is preliminary data.</text>
</comment>
<gene>
    <name evidence="2" type="ORF">O181_060158</name>
</gene>
<name>A0A9Q3EG13_9BASI</name>
<dbReference type="PANTHER" id="PTHR33481">
    <property type="entry name" value="REVERSE TRANSCRIPTASE"/>
    <property type="match status" value="1"/>
</dbReference>
<protein>
    <recommendedName>
        <fullName evidence="1">Reverse transcriptase domain-containing protein</fullName>
    </recommendedName>
</protein>
<dbReference type="AlphaFoldDB" id="A0A9Q3EG13"/>
<dbReference type="Pfam" id="PF00078">
    <property type="entry name" value="RVT_1"/>
    <property type="match status" value="1"/>
</dbReference>
<dbReference type="PROSITE" id="PS50878">
    <property type="entry name" value="RT_POL"/>
    <property type="match status" value="1"/>
</dbReference>
<organism evidence="2 3">
    <name type="scientific">Austropuccinia psidii MF-1</name>
    <dbReference type="NCBI Taxonomy" id="1389203"/>
    <lineage>
        <taxon>Eukaryota</taxon>
        <taxon>Fungi</taxon>
        <taxon>Dikarya</taxon>
        <taxon>Basidiomycota</taxon>
        <taxon>Pucciniomycotina</taxon>
        <taxon>Pucciniomycetes</taxon>
        <taxon>Pucciniales</taxon>
        <taxon>Sphaerophragmiaceae</taxon>
        <taxon>Austropuccinia</taxon>
    </lineage>
</organism>
<dbReference type="InterPro" id="IPR000477">
    <property type="entry name" value="RT_dom"/>
</dbReference>
<dbReference type="EMBL" id="AVOT02028074">
    <property type="protein sequence ID" value="MBW0520443.1"/>
    <property type="molecule type" value="Genomic_DNA"/>
</dbReference>
<dbReference type="Proteomes" id="UP000765509">
    <property type="component" value="Unassembled WGS sequence"/>
</dbReference>
<evidence type="ECO:0000313" key="3">
    <source>
        <dbReference type="Proteomes" id="UP000765509"/>
    </source>
</evidence>
<reference evidence="2" key="1">
    <citation type="submission" date="2021-03" db="EMBL/GenBank/DDBJ databases">
        <title>Draft genome sequence of rust myrtle Austropuccinia psidii MF-1, a brazilian biotype.</title>
        <authorList>
            <person name="Quecine M.C."/>
            <person name="Pachon D.M.R."/>
            <person name="Bonatelli M.L."/>
            <person name="Correr F.H."/>
            <person name="Franceschini L.M."/>
            <person name="Leite T.F."/>
            <person name="Margarido G.R.A."/>
            <person name="Almeida C.A."/>
            <person name="Ferrarezi J.A."/>
            <person name="Labate C.A."/>
        </authorList>
    </citation>
    <scope>NUCLEOTIDE SEQUENCE</scope>
    <source>
        <strain evidence="2">MF-1</strain>
    </source>
</reference>
<keyword evidence="3" id="KW-1185">Reference proteome</keyword>
<dbReference type="OrthoDB" id="3230070at2759"/>
<evidence type="ECO:0000313" key="2">
    <source>
        <dbReference type="EMBL" id="MBW0520443.1"/>
    </source>
</evidence>
<feature type="domain" description="Reverse transcriptase" evidence="1">
    <location>
        <begin position="1"/>
        <end position="121"/>
    </location>
</feature>
<accession>A0A9Q3EG13</accession>
<evidence type="ECO:0000259" key="1">
    <source>
        <dbReference type="PROSITE" id="PS50878"/>
    </source>
</evidence>
<dbReference type="PANTHER" id="PTHR33481:SF1">
    <property type="entry name" value="ENDONUCLEASE_EXONUCLEASE_PHOSPHATASE DOMAIN-CONTAINING PROTEIN-RELATED"/>
    <property type="match status" value="1"/>
</dbReference>
<sequence>MIPVVRGLPQGSPLSVTLYLIYNSALLIQNQISFDSDRISIGYIDDVTHLISATSPGKAMDKLKEICRQTLDWGKKAGSEFDKKKTKLIIFSQENIEPQSIQFGGETLLSTTEAKWLGIHLDSQLFYKQHVNNLNNKASTTLAQINQISNRYFRSNSTDTRLLIKKVLYPRLLYGGILWLNEKNKGISKQNTHLN</sequence>
<proteinExistence type="predicted"/>